<evidence type="ECO:0000313" key="4">
    <source>
        <dbReference type="Proteomes" id="UP000738349"/>
    </source>
</evidence>
<keyword evidence="2" id="KW-0812">Transmembrane</keyword>
<accession>A0A9P9D2R0</accession>
<evidence type="ECO:0000256" key="1">
    <source>
        <dbReference type="SAM" id="MobiDB-lite"/>
    </source>
</evidence>
<protein>
    <submittedName>
        <fullName evidence="3">Uncharacterized protein</fullName>
    </submittedName>
</protein>
<feature type="transmembrane region" description="Helical" evidence="2">
    <location>
        <begin position="389"/>
        <end position="409"/>
    </location>
</feature>
<sequence>MVDHLFFRSKEELLESKFHYDDSAKGIQILELTGGTSVNWVNTYQSTRTRTSSNLGESLHSVIFIPWSKINGAYATFYIPKSTFCEIVYDYNIPLRFLQTFFVEGDGFISQNPGVQVNINFGHDLDVNRSPIAGSDLFYLARHPAFSSTVDQTSTHIFHAKRHSISLHVTIFFTYDPERKLDRHELSFMKQGCEKMNMIQMPMLPQIIYLGYVTDLWMEHLTLMRVGIEFQLHMASLDARKSIDTKSIRIIDAANLRYLTVLAPLSGFRLVTDQLQKGFSLNEFRQDFDIHLLEHRELSSISATAASHLEMWSNFGQKLHVRKDTVRFRFSVSHEITNQLQIALITELNILGFLERNTIQMRRAADQGEKQTAAAMQLNRAMQQEAHKMGIVAVLTMIYLPGTFVATLFSMDMFSLTEDTLRFKAAGKIWIWICVAVPLTLLTNSLAYFLHVRFSPVASTAKPFGVSVGNDYGKVREVEAVQPSNNQPLEHEPLTEHIDPIEQLMKLHGITEDRLNRSESTPTAQVDDDLSVSSIIDTASRVTLTTDQNNLLSSPSRVDLPPSVSIRRRYLASLKAKGINPSESGADDAWVSTNSDI</sequence>
<dbReference type="Proteomes" id="UP000738349">
    <property type="component" value="Unassembled WGS sequence"/>
</dbReference>
<evidence type="ECO:0000313" key="3">
    <source>
        <dbReference type="EMBL" id="KAH7111549.1"/>
    </source>
</evidence>
<evidence type="ECO:0000256" key="2">
    <source>
        <dbReference type="SAM" id="Phobius"/>
    </source>
</evidence>
<gene>
    <name evidence="3" type="ORF">EDB81DRAFT_829294</name>
</gene>
<dbReference type="Gene3D" id="1.20.58.340">
    <property type="entry name" value="Magnesium transport protein CorA, transmembrane region"/>
    <property type="match status" value="1"/>
</dbReference>
<dbReference type="OrthoDB" id="5396681at2759"/>
<dbReference type="EMBL" id="JAGMUV010000040">
    <property type="protein sequence ID" value="KAH7111549.1"/>
    <property type="molecule type" value="Genomic_DNA"/>
</dbReference>
<proteinExistence type="predicted"/>
<name>A0A9P9D2R0_9HYPO</name>
<keyword evidence="2" id="KW-0472">Membrane</keyword>
<keyword evidence="2" id="KW-1133">Transmembrane helix</keyword>
<feature type="region of interest" description="Disordered" evidence="1">
    <location>
        <begin position="578"/>
        <end position="597"/>
    </location>
</feature>
<comment type="caution">
    <text evidence="3">The sequence shown here is derived from an EMBL/GenBank/DDBJ whole genome shotgun (WGS) entry which is preliminary data.</text>
</comment>
<keyword evidence="4" id="KW-1185">Reference proteome</keyword>
<reference evidence="3" key="1">
    <citation type="journal article" date="2021" name="Nat. Commun.">
        <title>Genetic determinants of endophytism in the Arabidopsis root mycobiome.</title>
        <authorList>
            <person name="Mesny F."/>
            <person name="Miyauchi S."/>
            <person name="Thiergart T."/>
            <person name="Pickel B."/>
            <person name="Atanasova L."/>
            <person name="Karlsson M."/>
            <person name="Huettel B."/>
            <person name="Barry K.W."/>
            <person name="Haridas S."/>
            <person name="Chen C."/>
            <person name="Bauer D."/>
            <person name="Andreopoulos W."/>
            <person name="Pangilinan J."/>
            <person name="LaButti K."/>
            <person name="Riley R."/>
            <person name="Lipzen A."/>
            <person name="Clum A."/>
            <person name="Drula E."/>
            <person name="Henrissat B."/>
            <person name="Kohler A."/>
            <person name="Grigoriev I.V."/>
            <person name="Martin F.M."/>
            <person name="Hacquard S."/>
        </authorList>
    </citation>
    <scope>NUCLEOTIDE SEQUENCE</scope>
    <source>
        <strain evidence="3">MPI-CAGE-AT-0147</strain>
    </source>
</reference>
<feature type="transmembrane region" description="Helical" evidence="2">
    <location>
        <begin position="429"/>
        <end position="450"/>
    </location>
</feature>
<organism evidence="3 4">
    <name type="scientific">Dactylonectria macrodidyma</name>
    <dbReference type="NCBI Taxonomy" id="307937"/>
    <lineage>
        <taxon>Eukaryota</taxon>
        <taxon>Fungi</taxon>
        <taxon>Dikarya</taxon>
        <taxon>Ascomycota</taxon>
        <taxon>Pezizomycotina</taxon>
        <taxon>Sordariomycetes</taxon>
        <taxon>Hypocreomycetidae</taxon>
        <taxon>Hypocreales</taxon>
        <taxon>Nectriaceae</taxon>
        <taxon>Dactylonectria</taxon>
    </lineage>
</organism>
<dbReference type="AlphaFoldDB" id="A0A9P9D2R0"/>